<dbReference type="OrthoDB" id="2654423at2759"/>
<keyword evidence="3" id="KW-1185">Reference proteome</keyword>
<evidence type="ECO:0000313" key="2">
    <source>
        <dbReference type="EMBL" id="KAF9496311.1"/>
    </source>
</evidence>
<dbReference type="EMBL" id="MU154553">
    <property type="protein sequence ID" value="KAF9496311.1"/>
    <property type="molecule type" value="Genomic_DNA"/>
</dbReference>
<protein>
    <submittedName>
        <fullName evidence="2">Uncharacterized protein</fullName>
    </submittedName>
</protein>
<organism evidence="2 3">
    <name type="scientific">Pleurotus eryngii</name>
    <name type="common">Boletus of the steppes</name>
    <dbReference type="NCBI Taxonomy" id="5323"/>
    <lineage>
        <taxon>Eukaryota</taxon>
        <taxon>Fungi</taxon>
        <taxon>Dikarya</taxon>
        <taxon>Basidiomycota</taxon>
        <taxon>Agaricomycotina</taxon>
        <taxon>Agaricomycetes</taxon>
        <taxon>Agaricomycetidae</taxon>
        <taxon>Agaricales</taxon>
        <taxon>Pleurotineae</taxon>
        <taxon>Pleurotaceae</taxon>
        <taxon>Pleurotus</taxon>
    </lineage>
</organism>
<dbReference type="Proteomes" id="UP000807025">
    <property type="component" value="Unassembled WGS sequence"/>
</dbReference>
<accession>A0A9P6D7W8</accession>
<gene>
    <name evidence="2" type="ORF">BDN71DRAFT_1505823</name>
</gene>
<feature type="region of interest" description="Disordered" evidence="1">
    <location>
        <begin position="1"/>
        <end position="46"/>
    </location>
</feature>
<evidence type="ECO:0000256" key="1">
    <source>
        <dbReference type="SAM" id="MobiDB-lite"/>
    </source>
</evidence>
<proteinExistence type="predicted"/>
<reference evidence="2" key="1">
    <citation type="submission" date="2020-11" db="EMBL/GenBank/DDBJ databases">
        <authorList>
            <consortium name="DOE Joint Genome Institute"/>
            <person name="Ahrendt S."/>
            <person name="Riley R."/>
            <person name="Andreopoulos W."/>
            <person name="Labutti K."/>
            <person name="Pangilinan J."/>
            <person name="Ruiz-Duenas F.J."/>
            <person name="Barrasa J.M."/>
            <person name="Sanchez-Garcia M."/>
            <person name="Camarero S."/>
            <person name="Miyauchi S."/>
            <person name="Serrano A."/>
            <person name="Linde D."/>
            <person name="Babiker R."/>
            <person name="Drula E."/>
            <person name="Ayuso-Fernandez I."/>
            <person name="Pacheco R."/>
            <person name="Padilla G."/>
            <person name="Ferreira P."/>
            <person name="Barriuso J."/>
            <person name="Kellner H."/>
            <person name="Castanera R."/>
            <person name="Alfaro M."/>
            <person name="Ramirez L."/>
            <person name="Pisabarro A.G."/>
            <person name="Kuo A."/>
            <person name="Tritt A."/>
            <person name="Lipzen A."/>
            <person name="He G."/>
            <person name="Yan M."/>
            <person name="Ng V."/>
            <person name="Cullen D."/>
            <person name="Martin F."/>
            <person name="Rosso M.-N."/>
            <person name="Henrissat B."/>
            <person name="Hibbett D."/>
            <person name="Martinez A.T."/>
            <person name="Grigoriev I.V."/>
        </authorList>
    </citation>
    <scope>NUCLEOTIDE SEQUENCE</scope>
    <source>
        <strain evidence="2">ATCC 90797</strain>
    </source>
</reference>
<evidence type="ECO:0000313" key="3">
    <source>
        <dbReference type="Proteomes" id="UP000807025"/>
    </source>
</evidence>
<name>A0A9P6D7W8_PLEER</name>
<dbReference type="AlphaFoldDB" id="A0A9P6D7W8"/>
<comment type="caution">
    <text evidence="2">The sequence shown here is derived from an EMBL/GenBank/DDBJ whole genome shotgun (WGS) entry which is preliminary data.</text>
</comment>
<sequence length="170" mass="19157">MGHSRPRLYNTPEERALANHSKSKHSYYKNKSTTCVQNPPEKAETTTITKPVGRPKLYKSPEDRVAANRAKSKRSYAKCKAALNVRKAVHYQADTSDSRGIFADAQRQPLSNIDPTTVPGWMALMSKTSAEFAMLTRGCSRSYMEGLYHCYVLSRRTEHFSDTLLVLKGL</sequence>